<evidence type="ECO:0000313" key="3">
    <source>
        <dbReference type="Proteomes" id="UP000596742"/>
    </source>
</evidence>
<keyword evidence="3" id="KW-1185">Reference proteome</keyword>
<proteinExistence type="predicted"/>
<dbReference type="AlphaFoldDB" id="A0A8B6BGL7"/>
<dbReference type="SMART" id="SM01265">
    <property type="entry name" value="Mab-21"/>
    <property type="match status" value="1"/>
</dbReference>
<dbReference type="Proteomes" id="UP000596742">
    <property type="component" value="Unassembled WGS sequence"/>
</dbReference>
<reference evidence="2" key="1">
    <citation type="submission" date="2018-11" db="EMBL/GenBank/DDBJ databases">
        <authorList>
            <person name="Alioto T."/>
            <person name="Alioto T."/>
        </authorList>
    </citation>
    <scope>NUCLEOTIDE SEQUENCE</scope>
</reference>
<dbReference type="Pfam" id="PF20266">
    <property type="entry name" value="Mab-21_C"/>
    <property type="match status" value="1"/>
</dbReference>
<dbReference type="Gene3D" id="1.10.1410.40">
    <property type="match status" value="1"/>
</dbReference>
<comment type="caution">
    <text evidence="2">The sequence shown here is derived from an EMBL/GenBank/DDBJ whole genome shotgun (WGS) entry which is preliminary data.</text>
</comment>
<name>A0A8B6BGL7_MYTGA</name>
<gene>
    <name evidence="2" type="ORF">MGAL_10B050754</name>
</gene>
<organism evidence="2 3">
    <name type="scientific">Mytilus galloprovincialis</name>
    <name type="common">Mediterranean mussel</name>
    <dbReference type="NCBI Taxonomy" id="29158"/>
    <lineage>
        <taxon>Eukaryota</taxon>
        <taxon>Metazoa</taxon>
        <taxon>Spiralia</taxon>
        <taxon>Lophotrochozoa</taxon>
        <taxon>Mollusca</taxon>
        <taxon>Bivalvia</taxon>
        <taxon>Autobranchia</taxon>
        <taxon>Pteriomorphia</taxon>
        <taxon>Mytilida</taxon>
        <taxon>Mytiloidea</taxon>
        <taxon>Mytilidae</taxon>
        <taxon>Mytilinae</taxon>
        <taxon>Mytilus</taxon>
    </lineage>
</organism>
<accession>A0A8B6BGL7</accession>
<protein>
    <recommendedName>
        <fullName evidence="1">Mab-21-like HhH/H2TH-like domain-containing protein</fullName>
    </recommendedName>
</protein>
<dbReference type="InterPro" id="IPR024810">
    <property type="entry name" value="MAB21L/cGLR"/>
</dbReference>
<dbReference type="OrthoDB" id="6054650at2759"/>
<dbReference type="PANTHER" id="PTHR10656:SF69">
    <property type="entry name" value="MAB-21-LIKE HHH_H2TH-LIKE DOMAIN-CONTAINING PROTEIN"/>
    <property type="match status" value="1"/>
</dbReference>
<feature type="domain" description="Mab-21-like HhH/H2TH-like" evidence="1">
    <location>
        <begin position="235"/>
        <end position="326"/>
    </location>
</feature>
<evidence type="ECO:0000313" key="2">
    <source>
        <dbReference type="EMBL" id="VDH90473.1"/>
    </source>
</evidence>
<dbReference type="EMBL" id="UYJE01000138">
    <property type="protein sequence ID" value="VDH90473.1"/>
    <property type="molecule type" value="Genomic_DNA"/>
</dbReference>
<sequence>MDTKDVSLSLYHYMCKTIVGTEHYVKTIRLMNSVCDHLSCDNSTVYITSGSFGEGLQIRGSDLDVMFVLKYIEVHDNITSIAFNPKTTYFSLMTEDTKPCYAMLRLKSSPCPIVRQLCGNVRGDAYLSNELFNKYFLTENSPVVHGPCISDKQGTTDIAYCLRSINWVTSASQWIIRSNNSWPNENTKQMIINHGLLFVPIGSKGSPHEKLEWRMSFSVGEKFLTYTFSHTQLLCYAMMKILLKDIINTDSRCSDLLCSYYLKTILFWISEELHPSSWTPGNLIKCFMRCFHRLIYCIEYSVCPHYFIPENNLFENKIEGLDRDNLIDTLRVLFSYGWRCIFFSQQISHFVLSCNVKNDQSFFRYDDFNILLESSVLGHVMTLIGSPHNFNRAVHNILFCLSRKSKYINAYFISAMCNRLYQALYMRSKISNKQKYNEYNHCLGYLLMNINHDIVSGWLMVASFLYKAKQYKKSLTVIEYALSKCTLEKIFYGTKLSVAQLRPIECHLIQKQGCVRSLKFVMADYIVFGTCQFIPMELLMSIKLCEIPPVVYGHFLSFLCHYHLNNVRECGNSLRDLQTTIFKNYFMRNEPISQSISYYCLGTAHQLIGDHVSAKQAFNVTLELLQPYPYYIKQFKRLSLVASM</sequence>
<dbReference type="InterPro" id="IPR046906">
    <property type="entry name" value="Mab-21_HhH/H2TH-like"/>
</dbReference>
<dbReference type="PANTHER" id="PTHR10656">
    <property type="entry name" value="CELL FATE DETERMINING PROTEIN MAB21-RELATED"/>
    <property type="match status" value="1"/>
</dbReference>
<evidence type="ECO:0000259" key="1">
    <source>
        <dbReference type="Pfam" id="PF20266"/>
    </source>
</evidence>